<sequence length="129" mass="14289">MDSLTFISSIIDAAAWPVAMIVVVYWFRDAISKVLSNMRHFRYGDAEFDFSKAVSEIKDEKGPIAPQVSIAGNELRLAEMSPRGAVLESWLELEDALSQAAKTAGIPTTYPANIDEKKPHWILGPLLKL</sequence>
<gene>
    <name evidence="2" type="ORF">MNBD_GAMMA15-1447</name>
</gene>
<evidence type="ECO:0000256" key="1">
    <source>
        <dbReference type="SAM" id="Phobius"/>
    </source>
</evidence>
<protein>
    <submittedName>
        <fullName evidence="2">Uncharacterized protein</fullName>
    </submittedName>
</protein>
<reference evidence="2" key="1">
    <citation type="submission" date="2018-06" db="EMBL/GenBank/DDBJ databases">
        <authorList>
            <person name="Zhirakovskaya E."/>
        </authorList>
    </citation>
    <scope>NUCLEOTIDE SEQUENCE</scope>
</reference>
<name>A0A3B0YXQ3_9ZZZZ</name>
<accession>A0A3B0YXQ3</accession>
<keyword evidence="1" id="KW-0812">Transmembrane</keyword>
<proteinExistence type="predicted"/>
<dbReference type="AlphaFoldDB" id="A0A3B0YXQ3"/>
<feature type="transmembrane region" description="Helical" evidence="1">
    <location>
        <begin position="6"/>
        <end position="27"/>
    </location>
</feature>
<organism evidence="2">
    <name type="scientific">hydrothermal vent metagenome</name>
    <dbReference type="NCBI Taxonomy" id="652676"/>
    <lineage>
        <taxon>unclassified sequences</taxon>
        <taxon>metagenomes</taxon>
        <taxon>ecological metagenomes</taxon>
    </lineage>
</organism>
<keyword evidence="1" id="KW-1133">Transmembrane helix</keyword>
<evidence type="ECO:0000313" key="2">
    <source>
        <dbReference type="EMBL" id="VAW80167.1"/>
    </source>
</evidence>
<keyword evidence="1" id="KW-0472">Membrane</keyword>
<dbReference type="EMBL" id="UOFN01000124">
    <property type="protein sequence ID" value="VAW80167.1"/>
    <property type="molecule type" value="Genomic_DNA"/>
</dbReference>